<evidence type="ECO:0000313" key="2">
    <source>
        <dbReference type="Proteomes" id="UP000552644"/>
    </source>
</evidence>
<keyword evidence="2" id="KW-1185">Reference proteome</keyword>
<dbReference type="Proteomes" id="UP000552644">
    <property type="component" value="Unassembled WGS sequence"/>
</dbReference>
<protein>
    <submittedName>
        <fullName evidence="1">Isomerase DpgB</fullName>
    </submittedName>
</protein>
<dbReference type="InterPro" id="IPR029045">
    <property type="entry name" value="ClpP/crotonase-like_dom_sf"/>
</dbReference>
<evidence type="ECO:0000313" key="1">
    <source>
        <dbReference type="EMBL" id="MBB4919024.1"/>
    </source>
</evidence>
<organism evidence="1 2">
    <name type="scientific">Streptosporangium saharense</name>
    <dbReference type="NCBI Taxonomy" id="1706840"/>
    <lineage>
        <taxon>Bacteria</taxon>
        <taxon>Bacillati</taxon>
        <taxon>Actinomycetota</taxon>
        <taxon>Actinomycetes</taxon>
        <taxon>Streptosporangiales</taxon>
        <taxon>Streptosporangiaceae</taxon>
        <taxon>Streptosporangium</taxon>
    </lineage>
</organism>
<sequence length="236" mass="25267">MSVSELLPTRTESTGIHVLVDSSEPLTEQLVGQLARLCDELEDAEKTTFAVLHIEGAPGVRERPWPGEVGIHLVNKWEQALRRLERSPAGVVAVASGECAGPALDILLAADHRIVTADVRLSAAVTSGRLWPGMAVHRLAQQLGVARARRLVLFGTEVTAREGVELGLFDHVAVDRAGISDAILSAAELLSGMIGGELAIRRRLLLDAVTTSYEESLGAHLAACDRTLRHQSADRA</sequence>
<dbReference type="PANTHER" id="PTHR43459:SF1">
    <property type="entry name" value="EG:BACN32G11.4 PROTEIN"/>
    <property type="match status" value="1"/>
</dbReference>
<dbReference type="Gene3D" id="3.90.226.10">
    <property type="entry name" value="2-enoyl-CoA Hydratase, Chain A, domain 1"/>
    <property type="match status" value="1"/>
</dbReference>
<dbReference type="PANTHER" id="PTHR43459">
    <property type="entry name" value="ENOYL-COA HYDRATASE"/>
    <property type="match status" value="1"/>
</dbReference>
<dbReference type="RefSeq" id="WP_184720820.1">
    <property type="nucleotide sequence ID" value="NZ_JACHJP010000008.1"/>
</dbReference>
<dbReference type="InterPro" id="IPR053545">
    <property type="entry name" value="Enoyl-CoA_hydratase-like"/>
</dbReference>
<dbReference type="AlphaFoldDB" id="A0A7W7QT07"/>
<dbReference type="GO" id="GO:0016853">
    <property type="term" value="F:isomerase activity"/>
    <property type="evidence" value="ECO:0007669"/>
    <property type="project" value="UniProtKB-KW"/>
</dbReference>
<name>A0A7W7QT07_9ACTN</name>
<gene>
    <name evidence="1" type="ORF">FHS44_006160</name>
</gene>
<proteinExistence type="predicted"/>
<dbReference type="Pfam" id="PF00378">
    <property type="entry name" value="ECH_1"/>
    <property type="match status" value="1"/>
</dbReference>
<keyword evidence="1" id="KW-0413">Isomerase</keyword>
<dbReference type="CDD" id="cd06558">
    <property type="entry name" value="crotonase-like"/>
    <property type="match status" value="1"/>
</dbReference>
<accession>A0A7W7QT07</accession>
<dbReference type="InterPro" id="IPR001753">
    <property type="entry name" value="Enoyl-CoA_hydra/iso"/>
</dbReference>
<dbReference type="EMBL" id="JACHJP010000008">
    <property type="protein sequence ID" value="MBB4919024.1"/>
    <property type="molecule type" value="Genomic_DNA"/>
</dbReference>
<dbReference type="SUPFAM" id="SSF52096">
    <property type="entry name" value="ClpP/crotonase"/>
    <property type="match status" value="1"/>
</dbReference>
<dbReference type="NCBIfam" id="NF042431">
    <property type="entry name" value="EnCoAhydt_DpgB"/>
    <property type="match status" value="1"/>
</dbReference>
<reference evidence="1 2" key="1">
    <citation type="submission" date="2020-08" db="EMBL/GenBank/DDBJ databases">
        <title>Genomic Encyclopedia of Type Strains, Phase III (KMG-III): the genomes of soil and plant-associated and newly described type strains.</title>
        <authorList>
            <person name="Whitman W."/>
        </authorList>
    </citation>
    <scope>NUCLEOTIDE SEQUENCE [LARGE SCALE GENOMIC DNA]</scope>
    <source>
        <strain evidence="1 2">CECT 8840</strain>
    </source>
</reference>
<comment type="caution">
    <text evidence="1">The sequence shown here is derived from an EMBL/GenBank/DDBJ whole genome shotgun (WGS) entry which is preliminary data.</text>
</comment>